<dbReference type="FunCoup" id="I2GX67">
    <property type="interactions" value="155"/>
</dbReference>
<dbReference type="EMBL" id="HE806316">
    <property type="protein sequence ID" value="CCH58719.1"/>
    <property type="molecule type" value="Genomic_DNA"/>
</dbReference>
<feature type="compositionally biased region" description="Polar residues" evidence="1">
    <location>
        <begin position="139"/>
        <end position="154"/>
    </location>
</feature>
<feature type="compositionally biased region" description="Polar residues" evidence="1">
    <location>
        <begin position="25"/>
        <end position="34"/>
    </location>
</feature>
<sequence length="526" mass="55088">MPDSHRRRGRPPLTKTYADPLQSPMAHSSQQVQRLGTLGFTKPLMRVPAAAPSPLRHTRRADTPRTPHRSLTKKGRFRGVLLATPPPRPAYAFVQGHSLPEHSLPGHSLPDHSAPGTGLGHPTPDHSGPGHSTPARPTPQRSSPHANCSSSTPTPALRLAVANGHASIRAAVCEPPSVQPPSPPPTVRRDQVTALLRKLRHSAKPIEPVDAAQSGPGDSPTLPAIVESAAVSNCPSGAQTPEADGCATASTNASASTSASTSANASATPAPQVSSAAVPLAAPQLFPSPFSAVFKFSGTDPLLLTDDAAGHWHDLLQHQLALASPRSAAHHASSTAPHASSSSSTSATTSNGTATNSSQQSHHISSLALSTPPSWISLASPTKLFSPLRKNSIVKTPKQHQHSPIYRKLSTSGLFNPISLSPKQDANANAITLTNTIAILPPCTNNNTTPKLEEPTTPKSSLKLPALLECTPLIQQTMNGSLPSTKFIPSSLNLESFSPLKESLNSVVPEQDDARLALKRLVDRNA</sequence>
<reference evidence="2 3" key="1">
    <citation type="journal article" date="2011" name="Proc. Natl. Acad. Sci. U.S.A.">
        <title>Evolutionary erosion of yeast sex chromosomes by mating-type switching accidents.</title>
        <authorList>
            <person name="Gordon J.L."/>
            <person name="Armisen D."/>
            <person name="Proux-Wera E."/>
            <person name="Oheigeartaigh S.S."/>
            <person name="Byrne K.P."/>
            <person name="Wolfe K.H."/>
        </authorList>
    </citation>
    <scope>NUCLEOTIDE SEQUENCE [LARGE SCALE GENOMIC DNA]</scope>
    <source>
        <strain evidence="3">ATCC 34711 / CBS 6284 / DSM 70876 / NBRC 10599 / NRRL Y-10934 / UCD 77-7</strain>
    </source>
</reference>
<dbReference type="GeneID" id="14493551"/>
<organism evidence="2 3">
    <name type="scientific">Henningerozyma blattae (strain ATCC 34711 / CBS 6284 / DSM 70876 / NBRC 10599 / NRRL Y-10934 / UCD 77-7)</name>
    <name type="common">Yeast</name>
    <name type="synonym">Tetrapisispora blattae</name>
    <dbReference type="NCBI Taxonomy" id="1071380"/>
    <lineage>
        <taxon>Eukaryota</taxon>
        <taxon>Fungi</taxon>
        <taxon>Dikarya</taxon>
        <taxon>Ascomycota</taxon>
        <taxon>Saccharomycotina</taxon>
        <taxon>Saccharomycetes</taxon>
        <taxon>Saccharomycetales</taxon>
        <taxon>Saccharomycetaceae</taxon>
        <taxon>Henningerozyma</taxon>
    </lineage>
</organism>
<feature type="compositionally biased region" description="Basic residues" evidence="1">
    <location>
        <begin position="66"/>
        <end position="77"/>
    </location>
</feature>
<feature type="compositionally biased region" description="Low complexity" evidence="1">
    <location>
        <begin position="326"/>
        <end position="361"/>
    </location>
</feature>
<evidence type="ECO:0000313" key="2">
    <source>
        <dbReference type="EMBL" id="CCH58719.1"/>
    </source>
</evidence>
<dbReference type="Proteomes" id="UP000002866">
    <property type="component" value="Chromosome 1"/>
</dbReference>
<gene>
    <name evidence="2" type="primary">TBLA0A09320</name>
    <name evidence="2" type="ORF">TBLA_0A09320</name>
</gene>
<proteinExistence type="predicted"/>
<dbReference type="STRING" id="1071380.I2GX67"/>
<feature type="region of interest" description="Disordered" evidence="1">
    <location>
        <begin position="201"/>
        <end position="223"/>
    </location>
</feature>
<accession>I2GX67</accession>
<name>I2GX67_HENB6</name>
<protein>
    <submittedName>
        <fullName evidence="2">Uncharacterized protein</fullName>
    </submittedName>
</protein>
<dbReference type="InParanoid" id="I2GX67"/>
<feature type="region of interest" description="Disordered" evidence="1">
    <location>
        <begin position="1"/>
        <end position="155"/>
    </location>
</feature>
<evidence type="ECO:0000256" key="1">
    <source>
        <dbReference type="SAM" id="MobiDB-lite"/>
    </source>
</evidence>
<feature type="region of interest" description="Disordered" evidence="1">
    <location>
        <begin position="326"/>
        <end position="364"/>
    </location>
</feature>
<dbReference type="KEGG" id="tbl:TBLA_0A09320"/>
<keyword evidence="3" id="KW-1185">Reference proteome</keyword>
<evidence type="ECO:0000313" key="3">
    <source>
        <dbReference type="Proteomes" id="UP000002866"/>
    </source>
</evidence>
<dbReference type="OMA" id="IECTPLI"/>
<dbReference type="RefSeq" id="XP_004178238.1">
    <property type="nucleotide sequence ID" value="XM_004178190.1"/>
</dbReference>
<feature type="compositionally biased region" description="Basic residues" evidence="1">
    <location>
        <begin position="1"/>
        <end position="10"/>
    </location>
</feature>
<dbReference type="AlphaFoldDB" id="I2GX67"/>
<dbReference type="HOGENOM" id="CLU_027374_0_0_1"/>
<dbReference type="eggNOG" id="ENOG502QUYM">
    <property type="taxonomic scope" value="Eukaryota"/>
</dbReference>
<dbReference type="OrthoDB" id="4065577at2759"/>